<evidence type="ECO:0000313" key="1">
    <source>
        <dbReference type="EMBL" id="KEZ24103.1"/>
    </source>
</evidence>
<organism evidence="1 2">
    <name type="scientific">Ureaplasma diversum NCTC 246</name>
    <dbReference type="NCBI Taxonomy" id="1188241"/>
    <lineage>
        <taxon>Bacteria</taxon>
        <taxon>Bacillati</taxon>
        <taxon>Mycoplasmatota</taxon>
        <taxon>Mycoplasmoidales</taxon>
        <taxon>Mycoplasmoidaceae</taxon>
        <taxon>Ureaplasma</taxon>
    </lineage>
</organism>
<dbReference type="RefSeq" id="WP_038101646.1">
    <property type="nucleotide sequence ID" value="NZ_JFDP01000006.1"/>
</dbReference>
<dbReference type="EMBL" id="JFDP01000006">
    <property type="protein sequence ID" value="KEZ24103.1"/>
    <property type="molecule type" value="Genomic_DNA"/>
</dbReference>
<sequence>MKKLIVINNSKQGSIKISCDDLQQYIKQNLSVFLNGSWELNQLQVSLADDNELDINVMIKPKQNQLIDLAEIRNIQNHLSAFIHSNLGIYTKRISLGADL</sequence>
<keyword evidence="2" id="KW-1185">Reference proteome</keyword>
<dbReference type="AlphaFoldDB" id="A0A084F1L1"/>
<dbReference type="Proteomes" id="UP000028537">
    <property type="component" value="Unassembled WGS sequence"/>
</dbReference>
<comment type="caution">
    <text evidence="1">The sequence shown here is derived from an EMBL/GenBank/DDBJ whole genome shotgun (WGS) entry which is preliminary data.</text>
</comment>
<evidence type="ECO:0000313" key="2">
    <source>
        <dbReference type="Proteomes" id="UP000028537"/>
    </source>
</evidence>
<reference evidence="1 2" key="1">
    <citation type="submission" date="2014-02" db="EMBL/GenBank/DDBJ databases">
        <title>Genome sequence of Ureaplasma diversum strain 246.</title>
        <authorList>
            <person name="Sirand-Pugnet P."/>
            <person name="Breton M."/>
            <person name="Dordet-Frisoni E."/>
            <person name="Baranowski E."/>
            <person name="Barre A."/>
            <person name="Couture C."/>
            <person name="Dupuy V."/>
            <person name="Gaurivaud P."/>
            <person name="Jacob D."/>
            <person name="Lemaitre C."/>
            <person name="Manso-Silvan L."/>
            <person name="Nikolski M."/>
            <person name="Nouvel L.-X."/>
            <person name="Poumarat F."/>
            <person name="Tardy F."/>
            <person name="Thebault P."/>
            <person name="Theil S."/>
            <person name="Citti C."/>
            <person name="Thiaucourt F."/>
            <person name="Blanchard A."/>
        </authorList>
    </citation>
    <scope>NUCLEOTIDE SEQUENCE [LARGE SCALE GENOMIC DNA]</scope>
    <source>
        <strain evidence="1 2">NCTC 246</strain>
    </source>
</reference>
<dbReference type="OrthoDB" id="404049at2"/>
<proteinExistence type="predicted"/>
<accession>A0A084F1L1</accession>
<gene>
    <name evidence="1" type="ORF">UDIV_0720</name>
</gene>
<name>A0A084F1L1_9BACT</name>
<protein>
    <submittedName>
        <fullName evidence="1">Uncharacterized protein</fullName>
    </submittedName>
</protein>